<reference evidence="1" key="1">
    <citation type="submission" date="2018-11" db="EMBL/GenBank/DDBJ databases">
        <authorList>
            <person name="Grassa J C."/>
        </authorList>
    </citation>
    <scope>NUCLEOTIDE SEQUENCE [LARGE SCALE GENOMIC DNA]</scope>
</reference>
<accession>A0A803Q1C1</accession>
<protein>
    <submittedName>
        <fullName evidence="1">Uncharacterized protein</fullName>
    </submittedName>
</protein>
<sequence>MKKTSSTMLIANGMKKTSSSVKIVEGMKKAYSTMNTIEGTTKTSMVKTKEKMEIVPMIASRCAQDDILIRELVTSSIDPRTANDCYNTSLTVAKKTSSIVKLRG</sequence>
<organism evidence="1 2">
    <name type="scientific">Cannabis sativa</name>
    <name type="common">Hemp</name>
    <name type="synonym">Marijuana</name>
    <dbReference type="NCBI Taxonomy" id="3483"/>
    <lineage>
        <taxon>Eukaryota</taxon>
        <taxon>Viridiplantae</taxon>
        <taxon>Streptophyta</taxon>
        <taxon>Embryophyta</taxon>
        <taxon>Tracheophyta</taxon>
        <taxon>Spermatophyta</taxon>
        <taxon>Magnoliopsida</taxon>
        <taxon>eudicotyledons</taxon>
        <taxon>Gunneridae</taxon>
        <taxon>Pentapetalae</taxon>
        <taxon>rosids</taxon>
        <taxon>fabids</taxon>
        <taxon>Rosales</taxon>
        <taxon>Cannabaceae</taxon>
        <taxon>Cannabis</taxon>
    </lineage>
</organism>
<dbReference type="AlphaFoldDB" id="A0A803Q1C1"/>
<reference evidence="1" key="2">
    <citation type="submission" date="2021-03" db="UniProtKB">
        <authorList>
            <consortium name="EnsemblPlants"/>
        </authorList>
    </citation>
    <scope>IDENTIFICATION</scope>
</reference>
<dbReference type="Gramene" id="evm.model.07.1110">
    <property type="protein sequence ID" value="cds.evm.model.07.1110"/>
    <property type="gene ID" value="evm.TU.07.1110"/>
</dbReference>
<evidence type="ECO:0000313" key="1">
    <source>
        <dbReference type="EnsemblPlants" id="cds.evm.model.07.1110"/>
    </source>
</evidence>
<dbReference type="EnsemblPlants" id="evm.model.07.1110">
    <property type="protein sequence ID" value="cds.evm.model.07.1110"/>
    <property type="gene ID" value="evm.TU.07.1110"/>
</dbReference>
<keyword evidence="2" id="KW-1185">Reference proteome</keyword>
<dbReference type="Proteomes" id="UP000596661">
    <property type="component" value="Chromosome 7"/>
</dbReference>
<evidence type="ECO:0000313" key="2">
    <source>
        <dbReference type="Proteomes" id="UP000596661"/>
    </source>
</evidence>
<proteinExistence type="predicted"/>
<dbReference type="EMBL" id="UZAU01000655">
    <property type="status" value="NOT_ANNOTATED_CDS"/>
    <property type="molecule type" value="Genomic_DNA"/>
</dbReference>
<name>A0A803Q1C1_CANSA</name>